<dbReference type="InterPro" id="IPR014036">
    <property type="entry name" value="DeoR-like_C"/>
</dbReference>
<proteinExistence type="predicted"/>
<sequence length="155" mass="16547">MGRLTDAHTSRTSRSAPRLTVVSSALNIASALVLRPQIRIVSLGGVVRSRSYELTGPIATEAMSSLWLDCMVLGFVGLDASFGATCSDTDEAAVTRTMIEHSETILAVGTSEKIGKRSFARICKTPAINTLITDKGLNRDQLKLLKSAKVEVIAV</sequence>
<reference evidence="2 3" key="1">
    <citation type="submission" date="2019-08" db="EMBL/GenBank/DDBJ databases">
        <title>In-depth cultivation of the pig gut microbiome towards novel bacterial diversity and tailored functional studies.</title>
        <authorList>
            <person name="Wylensek D."/>
            <person name="Hitch T.C.A."/>
            <person name="Clavel T."/>
        </authorList>
    </citation>
    <scope>NUCLEOTIDE SEQUENCE [LARGE SCALE GENOMIC DNA]</scope>
    <source>
        <strain evidence="2 3">WB03_NA08</strain>
    </source>
</reference>
<evidence type="ECO:0000313" key="3">
    <source>
        <dbReference type="Proteomes" id="UP000470875"/>
    </source>
</evidence>
<dbReference type="RefSeq" id="WP_318656435.1">
    <property type="nucleotide sequence ID" value="NZ_VULO01000001.1"/>
</dbReference>
<dbReference type="PANTHER" id="PTHR30363">
    <property type="entry name" value="HTH-TYPE TRANSCRIPTIONAL REGULATOR SRLR-RELATED"/>
    <property type="match status" value="1"/>
</dbReference>
<evidence type="ECO:0000259" key="1">
    <source>
        <dbReference type="Pfam" id="PF00455"/>
    </source>
</evidence>
<protein>
    <submittedName>
        <fullName evidence="2">DeoR/GlpR transcriptional regulator</fullName>
    </submittedName>
</protein>
<dbReference type="Proteomes" id="UP000470875">
    <property type="component" value="Unassembled WGS sequence"/>
</dbReference>
<dbReference type="Pfam" id="PF00455">
    <property type="entry name" value="DeoRC"/>
    <property type="match status" value="1"/>
</dbReference>
<comment type="caution">
    <text evidence="2">The sequence shown here is derived from an EMBL/GenBank/DDBJ whole genome shotgun (WGS) entry which is preliminary data.</text>
</comment>
<organism evidence="2 3">
    <name type="scientific">Scrofimicrobium canadense</name>
    <dbReference type="NCBI Taxonomy" id="2652290"/>
    <lineage>
        <taxon>Bacteria</taxon>
        <taxon>Bacillati</taxon>
        <taxon>Actinomycetota</taxon>
        <taxon>Actinomycetes</taxon>
        <taxon>Actinomycetales</taxon>
        <taxon>Actinomycetaceae</taxon>
        <taxon>Scrofimicrobium</taxon>
    </lineage>
</organism>
<dbReference type="SMART" id="SM01134">
    <property type="entry name" value="DeoRC"/>
    <property type="match status" value="1"/>
</dbReference>
<name>A0A6N7VNI1_9ACTO</name>
<evidence type="ECO:0000313" key="2">
    <source>
        <dbReference type="EMBL" id="MSS83237.1"/>
    </source>
</evidence>
<dbReference type="AlphaFoldDB" id="A0A6N7VNI1"/>
<dbReference type="EMBL" id="VULO01000001">
    <property type="protein sequence ID" value="MSS83237.1"/>
    <property type="molecule type" value="Genomic_DNA"/>
</dbReference>
<accession>A0A6N7VNI1</accession>
<dbReference type="SUPFAM" id="SSF100950">
    <property type="entry name" value="NagB/RpiA/CoA transferase-like"/>
    <property type="match status" value="1"/>
</dbReference>
<dbReference type="PANTHER" id="PTHR30363:SF44">
    <property type="entry name" value="AGA OPERON TRANSCRIPTIONAL REPRESSOR-RELATED"/>
    <property type="match status" value="1"/>
</dbReference>
<dbReference type="InterPro" id="IPR037171">
    <property type="entry name" value="NagB/RpiA_transferase-like"/>
</dbReference>
<dbReference type="InterPro" id="IPR050313">
    <property type="entry name" value="Carb_Metab_HTH_regulators"/>
</dbReference>
<feature type="domain" description="DeoR-like transcriptional repressor C-terminal sensor" evidence="1">
    <location>
        <begin position="16"/>
        <end position="135"/>
    </location>
</feature>
<keyword evidence="3" id="KW-1185">Reference proteome</keyword>
<gene>
    <name evidence="2" type="ORF">FYJ24_00335</name>
</gene>